<dbReference type="WBParaSite" id="Gr19_v10_g11091.t1">
    <property type="protein sequence ID" value="Gr19_v10_g11091.t1"/>
    <property type="gene ID" value="Gr19_v10_g11091"/>
</dbReference>
<reference evidence="2" key="1">
    <citation type="submission" date="2022-11" db="UniProtKB">
        <authorList>
            <consortium name="WormBaseParasite"/>
        </authorList>
    </citation>
    <scope>IDENTIFICATION</scope>
</reference>
<dbReference type="AlphaFoldDB" id="A0A914GTJ8"/>
<accession>A0A914GTJ8</accession>
<organism evidence="1 2">
    <name type="scientific">Globodera rostochiensis</name>
    <name type="common">Golden nematode worm</name>
    <name type="synonym">Heterodera rostochiensis</name>
    <dbReference type="NCBI Taxonomy" id="31243"/>
    <lineage>
        <taxon>Eukaryota</taxon>
        <taxon>Metazoa</taxon>
        <taxon>Ecdysozoa</taxon>
        <taxon>Nematoda</taxon>
        <taxon>Chromadorea</taxon>
        <taxon>Rhabditida</taxon>
        <taxon>Tylenchina</taxon>
        <taxon>Tylenchomorpha</taxon>
        <taxon>Tylenchoidea</taxon>
        <taxon>Heteroderidae</taxon>
        <taxon>Heteroderinae</taxon>
        <taxon>Globodera</taxon>
    </lineage>
</organism>
<protein>
    <submittedName>
        <fullName evidence="2">Uncharacterized protein</fullName>
    </submittedName>
</protein>
<name>A0A914GTJ8_GLORO</name>
<evidence type="ECO:0000313" key="1">
    <source>
        <dbReference type="Proteomes" id="UP000887572"/>
    </source>
</evidence>
<keyword evidence="1" id="KW-1185">Reference proteome</keyword>
<sequence length="67" mass="7384">MSPLLSPSRVMFFTPSWANPACSSTTIVHFCRAANASAPPRRRCKAAQIFQTEAATEFDQLTHTEQA</sequence>
<evidence type="ECO:0000313" key="2">
    <source>
        <dbReference type="WBParaSite" id="Gr19_v10_g11091.t1"/>
    </source>
</evidence>
<proteinExistence type="predicted"/>
<dbReference type="Proteomes" id="UP000887572">
    <property type="component" value="Unplaced"/>
</dbReference>